<proteinExistence type="predicted"/>
<protein>
    <submittedName>
        <fullName evidence="1">Uncharacterized protein</fullName>
    </submittedName>
</protein>
<gene>
    <name evidence="1" type="ORF">GALL_268350</name>
</gene>
<comment type="caution">
    <text evidence="1">The sequence shown here is derived from an EMBL/GenBank/DDBJ whole genome shotgun (WGS) entry which is preliminary data.</text>
</comment>
<name>A0A1J5R5L2_9ZZZZ</name>
<reference evidence="1" key="1">
    <citation type="submission" date="2016-10" db="EMBL/GenBank/DDBJ databases">
        <title>Sequence of Gallionella enrichment culture.</title>
        <authorList>
            <person name="Poehlein A."/>
            <person name="Muehling M."/>
            <person name="Daniel R."/>
        </authorList>
    </citation>
    <scope>NUCLEOTIDE SEQUENCE</scope>
</reference>
<dbReference type="EMBL" id="MLJW01000265">
    <property type="protein sequence ID" value="OIQ91238.1"/>
    <property type="molecule type" value="Genomic_DNA"/>
</dbReference>
<evidence type="ECO:0000313" key="1">
    <source>
        <dbReference type="EMBL" id="OIQ91238.1"/>
    </source>
</evidence>
<organism evidence="1">
    <name type="scientific">mine drainage metagenome</name>
    <dbReference type="NCBI Taxonomy" id="410659"/>
    <lineage>
        <taxon>unclassified sequences</taxon>
        <taxon>metagenomes</taxon>
        <taxon>ecological metagenomes</taxon>
    </lineage>
</organism>
<sequence length="99" mass="11015">MFGRGAPATAGLDMAITRADFVRQLTAAFGPPHNPEPDVFTGRHDGWTWRIALRPAAPTRLGPVVLERWAVRIDLAAPTPEARTRWWDRFTAYFQKGGG</sequence>
<dbReference type="AlphaFoldDB" id="A0A1J5R5L2"/>
<accession>A0A1J5R5L2</accession>